<accession>A0A0Q1H6J8</accession>
<comment type="cofactor">
    <cofactor evidence="6">
        <name>thiamine diphosphate</name>
        <dbReference type="ChEBI" id="CHEBI:58937"/>
    </cofactor>
    <text evidence="6">Binds 1 thiamine pyrophosphate per subunit.</text>
</comment>
<comment type="caution">
    <text evidence="8">The sequence shown here is derived from an EMBL/GenBank/DDBJ whole genome shotgun (WGS) entry which is preliminary data.</text>
</comment>
<comment type="pathway">
    <text evidence="6">Quinol/quinone metabolism; 1,4-dihydroxy-2-naphthoate biosynthesis; 1,4-dihydroxy-2-naphthoate from chorismate: step 2/7.</text>
</comment>
<reference evidence="8 9" key="1">
    <citation type="submission" date="2015-04" db="EMBL/GenBank/DDBJ databases">
        <title>Complete genome of flavobacterium.</title>
        <authorList>
            <person name="Kwon Y.M."/>
            <person name="Kim S.-J."/>
        </authorList>
    </citation>
    <scope>NUCLEOTIDE SEQUENCE [LARGE SCALE GENOMIC DNA]</scope>
    <source>
        <strain evidence="8 9">DK169</strain>
    </source>
</reference>
<gene>
    <name evidence="6" type="primary">menD</name>
    <name evidence="8" type="ORF">AAY42_04675</name>
</gene>
<dbReference type="GO" id="GO:0030145">
    <property type="term" value="F:manganese ion binding"/>
    <property type="evidence" value="ECO:0007669"/>
    <property type="project" value="UniProtKB-UniRule"/>
</dbReference>
<dbReference type="Proteomes" id="UP000050827">
    <property type="component" value="Unassembled WGS sequence"/>
</dbReference>
<dbReference type="InterPro" id="IPR004433">
    <property type="entry name" value="MenaQ_synth_MenD"/>
</dbReference>
<dbReference type="EMBL" id="LCTZ01000002">
    <property type="protein sequence ID" value="KQC29278.1"/>
    <property type="molecule type" value="Genomic_DNA"/>
</dbReference>
<dbReference type="Pfam" id="PF02776">
    <property type="entry name" value="TPP_enzyme_N"/>
    <property type="match status" value="1"/>
</dbReference>
<evidence type="ECO:0000313" key="8">
    <source>
        <dbReference type="EMBL" id="KQC29278.1"/>
    </source>
</evidence>
<dbReference type="PANTHER" id="PTHR42916">
    <property type="entry name" value="2-SUCCINYL-5-ENOLPYRUVYL-6-HYDROXY-3-CYCLOHEXENE-1-CARBOXYLATE SYNTHASE"/>
    <property type="match status" value="1"/>
</dbReference>
<dbReference type="GO" id="GO:0030976">
    <property type="term" value="F:thiamine pyrophosphate binding"/>
    <property type="evidence" value="ECO:0007669"/>
    <property type="project" value="UniProtKB-UniRule"/>
</dbReference>
<evidence type="ECO:0000256" key="6">
    <source>
        <dbReference type="HAMAP-Rule" id="MF_01659"/>
    </source>
</evidence>
<dbReference type="GO" id="GO:0000287">
    <property type="term" value="F:magnesium ion binding"/>
    <property type="evidence" value="ECO:0007669"/>
    <property type="project" value="UniProtKB-UniRule"/>
</dbReference>
<comment type="function">
    <text evidence="6">Catalyzes the thiamine diphosphate-dependent decarboxylation of 2-oxoglutarate and the subsequent addition of the resulting succinic semialdehyde-thiamine pyrophosphate anion to isochorismate to yield 2-succinyl-5-enolpyruvyl-6-hydroxy-3-cyclohexene-1-carboxylate (SEPHCHC).</text>
</comment>
<dbReference type="RefSeq" id="WP_055392876.1">
    <property type="nucleotide sequence ID" value="NZ_LCTZ01000002.1"/>
</dbReference>
<comment type="similarity">
    <text evidence="6">Belongs to the TPP enzyme family. MenD subfamily.</text>
</comment>
<organism evidence="8 9">
    <name type="scientific">Flagellimonas eckloniae</name>
    <dbReference type="NCBI Taxonomy" id="346185"/>
    <lineage>
        <taxon>Bacteria</taxon>
        <taxon>Pseudomonadati</taxon>
        <taxon>Bacteroidota</taxon>
        <taxon>Flavobacteriia</taxon>
        <taxon>Flavobacteriales</taxon>
        <taxon>Flavobacteriaceae</taxon>
        <taxon>Flagellimonas</taxon>
    </lineage>
</organism>
<evidence type="ECO:0000259" key="7">
    <source>
        <dbReference type="Pfam" id="PF02776"/>
    </source>
</evidence>
<sequence length="580" mass="65852">MMYSDIPSAQTLVLYFKSRGIQNIVISPGSRNAPLTLSFTKNPFFKCFSIVDERCAGFFALGMAQQLQKPVALVCTSGSALLNYYPAVAEAFYSDIPLIVVSADRPNYKIDVGDGQTIRQENVFERHIGFQANVKQDVSHATETMQFFLKDGFAETQEEIQKYNEIEIAAALDQAILECSPVHINIPFEEPLYGQADEVTVRPPEVFNFPLDTAEVDNLERLVSIWNTSKRKMILVGVNAPNTIEASIINSLASDDSILVFTETTSNLHHPNFFPSIDSIIAPIEKSERQEELFQLLQPDLLVTFGGLIVSKKIKAFLRKYQPNTHWHIDTKKAYDTFFCLSEHVKLNPNEFFKSIFNQEAKRYGCNYRTYWDGVKNKYLIKREGYLKQIDFSDFSAFNSILKSIPSKFQVHLANSSTVRYAQLFPMDKSLRVYCNRGTSGIDGSTSTAVGASIHNEPPTLLITGDLSFFYDSNGLWNEYIKSDFRIIIINNSGGGIFRILPGSEETNEFSTFFETNHEHTAEHLAKMHKFDYKKVDSLEKLESSLLNFYDVSENPKVLEIMTPRLLNDKILLGYFDFIS</sequence>
<dbReference type="HAMAP" id="MF_01659">
    <property type="entry name" value="MenD"/>
    <property type="match status" value="1"/>
</dbReference>
<dbReference type="UniPathway" id="UPA00079"/>
<dbReference type="STRING" id="346185.AAY42_04675"/>
<comment type="pathway">
    <text evidence="6">Quinol/quinone metabolism; menaquinone biosynthesis.</text>
</comment>
<evidence type="ECO:0000256" key="2">
    <source>
        <dbReference type="ARBA" id="ARBA00022723"/>
    </source>
</evidence>
<comment type="subunit">
    <text evidence="6">Homodimer.</text>
</comment>
<dbReference type="GO" id="GO:0070204">
    <property type="term" value="F:2-succinyl-5-enolpyruvyl-6-hydroxy-3-cyclohexene-1-carboxylic-acid synthase activity"/>
    <property type="evidence" value="ECO:0007669"/>
    <property type="project" value="UniProtKB-UniRule"/>
</dbReference>
<dbReference type="CDD" id="cd07037">
    <property type="entry name" value="TPP_PYR_MenD"/>
    <property type="match status" value="1"/>
</dbReference>
<keyword evidence="1 6" id="KW-0808">Transferase</keyword>
<comment type="catalytic activity">
    <reaction evidence="6">
        <text>isochorismate + 2-oxoglutarate + H(+) = 5-enolpyruvoyl-6-hydroxy-2-succinyl-cyclohex-3-ene-1-carboxylate + CO2</text>
        <dbReference type="Rhea" id="RHEA:25593"/>
        <dbReference type="ChEBI" id="CHEBI:15378"/>
        <dbReference type="ChEBI" id="CHEBI:16526"/>
        <dbReference type="ChEBI" id="CHEBI:16810"/>
        <dbReference type="ChEBI" id="CHEBI:29780"/>
        <dbReference type="ChEBI" id="CHEBI:58818"/>
        <dbReference type="EC" id="2.2.1.9"/>
    </reaction>
</comment>
<dbReference type="UniPathway" id="UPA01057">
    <property type="reaction ID" value="UER00164"/>
</dbReference>
<dbReference type="PIRSF" id="PIRSF004983">
    <property type="entry name" value="MenD"/>
    <property type="match status" value="1"/>
</dbReference>
<evidence type="ECO:0000256" key="5">
    <source>
        <dbReference type="ARBA" id="ARBA00023211"/>
    </source>
</evidence>
<dbReference type="InterPro" id="IPR029061">
    <property type="entry name" value="THDP-binding"/>
</dbReference>
<dbReference type="CDD" id="cd02009">
    <property type="entry name" value="TPP_SHCHC_synthase"/>
    <property type="match status" value="1"/>
</dbReference>
<dbReference type="Gene3D" id="3.40.50.1220">
    <property type="entry name" value="TPP-binding domain"/>
    <property type="match status" value="1"/>
</dbReference>
<dbReference type="GO" id="GO:0009234">
    <property type="term" value="P:menaquinone biosynthetic process"/>
    <property type="evidence" value="ECO:0007669"/>
    <property type="project" value="UniProtKB-UniRule"/>
</dbReference>
<keyword evidence="6" id="KW-0474">Menaquinone biosynthesis</keyword>
<dbReference type="NCBIfam" id="TIGR00173">
    <property type="entry name" value="menD"/>
    <property type="match status" value="1"/>
</dbReference>
<name>A0A0Q1H6J8_9FLAO</name>
<keyword evidence="9" id="KW-1185">Reference proteome</keyword>
<dbReference type="PATRIC" id="fig|1547436.3.peg.979"/>
<keyword evidence="3 6" id="KW-0460">Magnesium</keyword>
<proteinExistence type="inferred from homology"/>
<dbReference type="SUPFAM" id="SSF52518">
    <property type="entry name" value="Thiamin diphosphate-binding fold (THDP-binding)"/>
    <property type="match status" value="2"/>
</dbReference>
<evidence type="ECO:0000313" key="9">
    <source>
        <dbReference type="Proteomes" id="UP000050827"/>
    </source>
</evidence>
<keyword evidence="4 6" id="KW-0786">Thiamine pyrophosphate</keyword>
<keyword evidence="2 6" id="KW-0479">Metal-binding</keyword>
<dbReference type="InterPro" id="IPR012001">
    <property type="entry name" value="Thiamin_PyroP_enz_TPP-bd_dom"/>
</dbReference>
<dbReference type="OrthoDB" id="9791859at2"/>
<dbReference type="PANTHER" id="PTHR42916:SF1">
    <property type="entry name" value="PROTEIN PHYLLO, CHLOROPLASTIC"/>
    <property type="match status" value="1"/>
</dbReference>
<dbReference type="AlphaFoldDB" id="A0A0Q1H6J8"/>
<evidence type="ECO:0000256" key="4">
    <source>
        <dbReference type="ARBA" id="ARBA00023052"/>
    </source>
</evidence>
<protein>
    <recommendedName>
        <fullName evidence="6">2-succinyl-5-enolpyruvyl-6-hydroxy-3-cyclohexene-1-carboxylate synthase</fullName>
        <shortName evidence="6">SEPHCHC synthase</shortName>
        <ecNumber evidence="6">2.2.1.9</ecNumber>
    </recommendedName>
    <alternativeName>
        <fullName evidence="6">Menaquinone biosynthesis protein MenD</fullName>
    </alternativeName>
</protein>
<dbReference type="Gene3D" id="3.40.50.970">
    <property type="match status" value="2"/>
</dbReference>
<evidence type="ECO:0000256" key="1">
    <source>
        <dbReference type="ARBA" id="ARBA00022679"/>
    </source>
</evidence>
<keyword evidence="5 6" id="KW-0464">Manganese</keyword>
<evidence type="ECO:0000256" key="3">
    <source>
        <dbReference type="ARBA" id="ARBA00022842"/>
    </source>
</evidence>
<dbReference type="EC" id="2.2.1.9" evidence="6"/>
<comment type="cofactor">
    <cofactor evidence="6">
        <name>Mg(2+)</name>
        <dbReference type="ChEBI" id="CHEBI:18420"/>
    </cofactor>
    <cofactor evidence="6">
        <name>Mn(2+)</name>
        <dbReference type="ChEBI" id="CHEBI:29035"/>
    </cofactor>
</comment>
<feature type="domain" description="Thiamine pyrophosphate enzyme N-terminal TPP-binding" evidence="7">
    <location>
        <begin position="9"/>
        <end position="116"/>
    </location>
</feature>